<proteinExistence type="predicted"/>
<evidence type="ECO:0000256" key="4">
    <source>
        <dbReference type="ARBA" id="ARBA00023163"/>
    </source>
</evidence>
<evidence type="ECO:0000256" key="1">
    <source>
        <dbReference type="ARBA" id="ARBA00022741"/>
    </source>
</evidence>
<dbReference type="PROSITE" id="PS00688">
    <property type="entry name" value="SIGMA54_INTERACT_3"/>
    <property type="match status" value="1"/>
</dbReference>
<accession>A0A1D7QLI7</accession>
<dbReference type="PANTHER" id="PTHR32071">
    <property type="entry name" value="TRANSCRIPTIONAL REGULATORY PROTEIN"/>
    <property type="match status" value="1"/>
</dbReference>
<sequence length="368" mass="41139">MKYGEREMLIQLREELKTAKEIIARQQLEIIGYQQQLEAEELPSATEAYLNYHDDIVGNSPLIRQVLNSIAQVAASNSTVLILGETGTGKELVARAIHHASSRKVKPMVKLNCASIPSNLAESELFGHEKGSFTGALERRIGKFELADHSTLFLDEIAELPLELQGKLLRALQEKEIERLGGQQVIHTDARIIAATNLDLLKEVQEGRFRSDLFYRLNVFPIQLPPLRERKEDIEQLSYHFLRKLAMKTGAKPKQLSKNALKVLMAYDWPGNIRELEHLMERSMLLTKTALIKDIPLPDPAGKASDADQVSNIKTIAENERSHILSVLKRCGGKISGPAGAAKILGVPATTLNSKLKKLNISRKHMLR</sequence>
<organism evidence="6 7">
    <name type="scientific">Pedobacter steynii</name>
    <dbReference type="NCBI Taxonomy" id="430522"/>
    <lineage>
        <taxon>Bacteria</taxon>
        <taxon>Pseudomonadati</taxon>
        <taxon>Bacteroidota</taxon>
        <taxon>Sphingobacteriia</taxon>
        <taxon>Sphingobacteriales</taxon>
        <taxon>Sphingobacteriaceae</taxon>
        <taxon>Pedobacter</taxon>
    </lineage>
</organism>
<dbReference type="SUPFAM" id="SSF46689">
    <property type="entry name" value="Homeodomain-like"/>
    <property type="match status" value="1"/>
</dbReference>
<gene>
    <name evidence="6" type="ORF">BFS30_21740</name>
</gene>
<dbReference type="AlphaFoldDB" id="A0A1D7QLI7"/>
<evidence type="ECO:0000259" key="5">
    <source>
        <dbReference type="PROSITE" id="PS50045"/>
    </source>
</evidence>
<keyword evidence="3" id="KW-0805">Transcription regulation</keyword>
<keyword evidence="2" id="KW-0067">ATP-binding</keyword>
<dbReference type="OrthoDB" id="9767722at2"/>
<dbReference type="GO" id="GO:0005524">
    <property type="term" value="F:ATP binding"/>
    <property type="evidence" value="ECO:0007669"/>
    <property type="project" value="UniProtKB-KW"/>
</dbReference>
<evidence type="ECO:0000256" key="2">
    <source>
        <dbReference type="ARBA" id="ARBA00022840"/>
    </source>
</evidence>
<dbReference type="InterPro" id="IPR002197">
    <property type="entry name" value="HTH_Fis"/>
</dbReference>
<feature type="domain" description="Sigma-54 factor interaction" evidence="5">
    <location>
        <begin position="56"/>
        <end position="285"/>
    </location>
</feature>
<dbReference type="FunFam" id="3.40.50.300:FF:000006">
    <property type="entry name" value="DNA-binding transcriptional regulator NtrC"/>
    <property type="match status" value="1"/>
</dbReference>
<dbReference type="RefSeq" id="WP_069381210.1">
    <property type="nucleotide sequence ID" value="NZ_CP017141.1"/>
</dbReference>
<dbReference type="InterPro" id="IPR025662">
    <property type="entry name" value="Sigma_54_int_dom_ATP-bd_1"/>
</dbReference>
<dbReference type="InterPro" id="IPR003593">
    <property type="entry name" value="AAA+_ATPase"/>
</dbReference>
<evidence type="ECO:0000256" key="3">
    <source>
        <dbReference type="ARBA" id="ARBA00023015"/>
    </source>
</evidence>
<dbReference type="SMART" id="SM00382">
    <property type="entry name" value="AAA"/>
    <property type="match status" value="1"/>
</dbReference>
<dbReference type="EMBL" id="CP017141">
    <property type="protein sequence ID" value="AOM79548.1"/>
    <property type="molecule type" value="Genomic_DNA"/>
</dbReference>
<dbReference type="CDD" id="cd00009">
    <property type="entry name" value="AAA"/>
    <property type="match status" value="1"/>
</dbReference>
<dbReference type="Gene3D" id="1.10.8.60">
    <property type="match status" value="1"/>
</dbReference>
<dbReference type="KEGG" id="psty:BFS30_21740"/>
<dbReference type="Gene3D" id="1.10.10.60">
    <property type="entry name" value="Homeodomain-like"/>
    <property type="match status" value="1"/>
</dbReference>
<keyword evidence="7" id="KW-1185">Reference proteome</keyword>
<dbReference type="SUPFAM" id="SSF52540">
    <property type="entry name" value="P-loop containing nucleoside triphosphate hydrolases"/>
    <property type="match status" value="1"/>
</dbReference>
<dbReference type="Gene3D" id="3.40.50.300">
    <property type="entry name" value="P-loop containing nucleotide triphosphate hydrolases"/>
    <property type="match status" value="1"/>
</dbReference>
<dbReference type="InterPro" id="IPR058031">
    <property type="entry name" value="AAA_lid_NorR"/>
</dbReference>
<keyword evidence="1" id="KW-0547">Nucleotide-binding</keyword>
<evidence type="ECO:0000313" key="6">
    <source>
        <dbReference type="EMBL" id="AOM79548.1"/>
    </source>
</evidence>
<dbReference type="GO" id="GO:0006355">
    <property type="term" value="P:regulation of DNA-templated transcription"/>
    <property type="evidence" value="ECO:0007669"/>
    <property type="project" value="InterPro"/>
</dbReference>
<keyword evidence="4" id="KW-0804">Transcription</keyword>
<dbReference type="Pfam" id="PF02954">
    <property type="entry name" value="HTH_8"/>
    <property type="match status" value="1"/>
</dbReference>
<name>A0A1D7QLI7_9SPHI</name>
<protein>
    <recommendedName>
        <fullName evidence="5">Sigma-54 factor interaction domain-containing protein</fullName>
    </recommendedName>
</protein>
<evidence type="ECO:0000313" key="7">
    <source>
        <dbReference type="Proteomes" id="UP000094313"/>
    </source>
</evidence>
<dbReference type="InterPro" id="IPR027417">
    <property type="entry name" value="P-loop_NTPase"/>
</dbReference>
<dbReference type="Pfam" id="PF25601">
    <property type="entry name" value="AAA_lid_14"/>
    <property type="match status" value="1"/>
</dbReference>
<dbReference type="PROSITE" id="PS50045">
    <property type="entry name" value="SIGMA54_INTERACT_4"/>
    <property type="match status" value="1"/>
</dbReference>
<dbReference type="Proteomes" id="UP000094313">
    <property type="component" value="Chromosome"/>
</dbReference>
<dbReference type="InterPro" id="IPR025944">
    <property type="entry name" value="Sigma_54_int_dom_CS"/>
</dbReference>
<dbReference type="PANTHER" id="PTHR32071:SF123">
    <property type="entry name" value="DNA-BINDING TRANSCRIPTIONAL ACTIVATOR HYFR-RELATED"/>
    <property type="match status" value="1"/>
</dbReference>
<dbReference type="Pfam" id="PF00158">
    <property type="entry name" value="Sigma54_activat"/>
    <property type="match status" value="1"/>
</dbReference>
<dbReference type="PRINTS" id="PR01590">
    <property type="entry name" value="HTHFIS"/>
</dbReference>
<dbReference type="PROSITE" id="PS00675">
    <property type="entry name" value="SIGMA54_INTERACT_1"/>
    <property type="match status" value="1"/>
</dbReference>
<dbReference type="InterPro" id="IPR009057">
    <property type="entry name" value="Homeodomain-like_sf"/>
</dbReference>
<reference evidence="6 7" key="1">
    <citation type="submission" date="2016-08" db="EMBL/GenBank/DDBJ databases">
        <authorList>
            <person name="Seilhamer J.J."/>
        </authorList>
    </citation>
    <scope>NUCLEOTIDE SEQUENCE [LARGE SCALE GENOMIC DNA]</scope>
    <source>
        <strain evidence="6 7">DX4</strain>
    </source>
</reference>
<dbReference type="InterPro" id="IPR002078">
    <property type="entry name" value="Sigma_54_int"/>
</dbReference>
<dbReference type="GO" id="GO:0043565">
    <property type="term" value="F:sequence-specific DNA binding"/>
    <property type="evidence" value="ECO:0007669"/>
    <property type="project" value="InterPro"/>
</dbReference>